<dbReference type="PROSITE" id="PS51257">
    <property type="entry name" value="PROKAR_LIPOPROTEIN"/>
    <property type="match status" value="1"/>
</dbReference>
<dbReference type="Proteomes" id="UP000831390">
    <property type="component" value="Chromosome"/>
</dbReference>
<protein>
    <recommendedName>
        <fullName evidence="3">Gliding motility-associated protein GldM C-terminal domain-containing protein</fullName>
    </recommendedName>
</protein>
<accession>A0ABY4AYK0</accession>
<evidence type="ECO:0000313" key="2">
    <source>
        <dbReference type="Proteomes" id="UP000831390"/>
    </source>
</evidence>
<dbReference type="RefSeq" id="WP_243508907.1">
    <property type="nucleotide sequence ID" value="NZ_CP094534.1"/>
</dbReference>
<sequence>MNKLSYLFFSGMLLLCACKKEPKEEALPSLEGTYESTPTILAINPIVMYTVNGAINNQTVIEKFMRRNSVTPNPLLFSISNITDPNGVLYTLTISPDNKATIVSKHSFIINTTNYAIISRSSEVIHLLAIDSAAARRYDITSRCAMLNESIPAVRTPERCQPVAPGSFCKFRATTLISIVNGQLLAPQLGYYVKLQQSPNTYCSLGSGGLWNKFNSSIVNQLISGDTLLVQERAFAFRKK</sequence>
<organism evidence="1 2">
    <name type="scientific">Hymenobacter monticola</name>
    <dbReference type="NCBI Taxonomy" id="1705399"/>
    <lineage>
        <taxon>Bacteria</taxon>
        <taxon>Pseudomonadati</taxon>
        <taxon>Bacteroidota</taxon>
        <taxon>Cytophagia</taxon>
        <taxon>Cytophagales</taxon>
        <taxon>Hymenobacteraceae</taxon>
        <taxon>Hymenobacter</taxon>
    </lineage>
</organism>
<proteinExistence type="predicted"/>
<evidence type="ECO:0008006" key="3">
    <source>
        <dbReference type="Google" id="ProtNLM"/>
    </source>
</evidence>
<evidence type="ECO:0000313" key="1">
    <source>
        <dbReference type="EMBL" id="UOE31924.1"/>
    </source>
</evidence>
<keyword evidence="2" id="KW-1185">Reference proteome</keyword>
<gene>
    <name evidence="1" type="ORF">MTP16_12335</name>
</gene>
<name>A0ABY4AYK0_9BACT</name>
<reference evidence="1 2" key="1">
    <citation type="submission" date="2022-03" db="EMBL/GenBank/DDBJ databases">
        <title>Hymenobactersp. isolated from the air.</title>
        <authorList>
            <person name="Won M."/>
            <person name="Kwon S.-W."/>
        </authorList>
    </citation>
    <scope>NUCLEOTIDE SEQUENCE [LARGE SCALE GENOMIC DNA]</scope>
    <source>
        <strain evidence="1 2">KACC 22596</strain>
    </source>
</reference>
<dbReference type="EMBL" id="CP094534">
    <property type="protein sequence ID" value="UOE31924.1"/>
    <property type="molecule type" value="Genomic_DNA"/>
</dbReference>